<accession>A0A1M2V9B5</accession>
<evidence type="ECO:0000313" key="3">
    <source>
        <dbReference type="Proteomes" id="UP000184267"/>
    </source>
</evidence>
<dbReference type="AlphaFoldDB" id="A0A1M2V9B5"/>
<name>A0A1M2V9B5_TRAPU</name>
<feature type="compositionally biased region" description="Acidic residues" evidence="1">
    <location>
        <begin position="186"/>
        <end position="199"/>
    </location>
</feature>
<sequence>MSRHRAEPRLPEPAKIPRSQNRHPSPLPRQPRDSDSSHLPSPLTKTPPPAPISGSRRTRGEPVADFHAGTRIPFTEGRMKPSPPLAEDAGTGGRFTPADHRFFIHYLRWRLAKDPLVTREVLYDELAEQTPSHDADAWRRHWDNHPQLPDQVVIEAGKRAAVPRTSQRSDEPLQHTATGEGSAESAGEDGSDEEREQDEGQNARPSTKRAPVRRPGKKRGERTLVTDEDLRAMARYMLDQEWSLPGPKRRWQEFAERPEHGGKRSYEGWYAIARSDVYKPRIEKYIKAFKVEQGLASEPPSNDAQGGEPPAADLQLETLPEKTDSKEEQKPTPLEVHNYSPPSPAAAVSSEGSRSRKRTAEEPTPKDESPERKRPKEGTPPDVIIVSD</sequence>
<feature type="compositionally biased region" description="Basic residues" evidence="1">
    <location>
        <begin position="206"/>
        <end position="220"/>
    </location>
</feature>
<feature type="region of interest" description="Disordered" evidence="1">
    <location>
        <begin position="296"/>
        <end position="388"/>
    </location>
</feature>
<feature type="compositionally biased region" description="Basic and acidic residues" evidence="1">
    <location>
        <begin position="319"/>
        <end position="330"/>
    </location>
</feature>
<evidence type="ECO:0000256" key="1">
    <source>
        <dbReference type="SAM" id="MobiDB-lite"/>
    </source>
</evidence>
<keyword evidence="3" id="KW-1185">Reference proteome</keyword>
<dbReference type="OrthoDB" id="3194584at2759"/>
<dbReference type="Proteomes" id="UP000184267">
    <property type="component" value="Unassembled WGS sequence"/>
</dbReference>
<comment type="caution">
    <text evidence="2">The sequence shown here is derived from an EMBL/GenBank/DDBJ whole genome shotgun (WGS) entry which is preliminary data.</text>
</comment>
<feature type="compositionally biased region" description="Low complexity" evidence="1">
    <location>
        <begin position="176"/>
        <end position="185"/>
    </location>
</feature>
<dbReference type="EMBL" id="MNAD01001558">
    <property type="protein sequence ID" value="OJT04113.1"/>
    <property type="molecule type" value="Genomic_DNA"/>
</dbReference>
<feature type="compositionally biased region" description="Basic and acidic residues" evidence="1">
    <location>
        <begin position="1"/>
        <end position="12"/>
    </location>
</feature>
<proteinExistence type="predicted"/>
<dbReference type="STRING" id="154538.A0A1M2V9B5"/>
<organism evidence="2 3">
    <name type="scientific">Trametes pubescens</name>
    <name type="common">White-rot fungus</name>
    <dbReference type="NCBI Taxonomy" id="154538"/>
    <lineage>
        <taxon>Eukaryota</taxon>
        <taxon>Fungi</taxon>
        <taxon>Dikarya</taxon>
        <taxon>Basidiomycota</taxon>
        <taxon>Agaricomycotina</taxon>
        <taxon>Agaricomycetes</taxon>
        <taxon>Polyporales</taxon>
        <taxon>Polyporaceae</taxon>
        <taxon>Trametes</taxon>
    </lineage>
</organism>
<evidence type="ECO:0008006" key="4">
    <source>
        <dbReference type="Google" id="ProtNLM"/>
    </source>
</evidence>
<protein>
    <recommendedName>
        <fullName evidence="4">DNA-binding protein RAP1</fullName>
    </recommendedName>
</protein>
<dbReference type="Gene3D" id="1.10.10.60">
    <property type="entry name" value="Homeodomain-like"/>
    <property type="match status" value="1"/>
</dbReference>
<gene>
    <name evidence="2" type="ORF">TRAPUB_5158</name>
</gene>
<evidence type="ECO:0000313" key="2">
    <source>
        <dbReference type="EMBL" id="OJT04113.1"/>
    </source>
</evidence>
<feature type="region of interest" description="Disordered" evidence="1">
    <location>
        <begin position="1"/>
        <end position="93"/>
    </location>
</feature>
<feature type="region of interest" description="Disordered" evidence="1">
    <location>
        <begin position="159"/>
        <end position="228"/>
    </location>
</feature>
<feature type="compositionally biased region" description="Basic and acidic residues" evidence="1">
    <location>
        <begin position="358"/>
        <end position="379"/>
    </location>
</feature>
<reference evidence="2 3" key="1">
    <citation type="submission" date="2016-10" db="EMBL/GenBank/DDBJ databases">
        <title>Genome sequence of the basidiomycete white-rot fungus Trametes pubescens.</title>
        <authorList>
            <person name="Makela M.R."/>
            <person name="Granchi Z."/>
            <person name="Peng M."/>
            <person name="De Vries R.P."/>
            <person name="Grigoriev I."/>
            <person name="Riley R."/>
            <person name="Hilden K."/>
        </authorList>
    </citation>
    <scope>NUCLEOTIDE SEQUENCE [LARGE SCALE GENOMIC DNA]</scope>
    <source>
        <strain evidence="2 3">FBCC735</strain>
    </source>
</reference>